<reference evidence="1" key="1">
    <citation type="submission" date="2023-04" db="EMBL/GenBank/DDBJ databases">
        <title>A chromosome-level genome assembly of the parasitoid wasp Eretmocerus hayati.</title>
        <authorList>
            <person name="Zhong Y."/>
            <person name="Liu S."/>
            <person name="Liu Y."/>
        </authorList>
    </citation>
    <scope>NUCLEOTIDE SEQUENCE</scope>
    <source>
        <strain evidence="1">ZJU_SS_LIU_2023</strain>
    </source>
</reference>
<dbReference type="Proteomes" id="UP001239111">
    <property type="component" value="Chromosome 2"/>
</dbReference>
<organism evidence="1 2">
    <name type="scientific">Eretmocerus hayati</name>
    <dbReference type="NCBI Taxonomy" id="131215"/>
    <lineage>
        <taxon>Eukaryota</taxon>
        <taxon>Metazoa</taxon>
        <taxon>Ecdysozoa</taxon>
        <taxon>Arthropoda</taxon>
        <taxon>Hexapoda</taxon>
        <taxon>Insecta</taxon>
        <taxon>Pterygota</taxon>
        <taxon>Neoptera</taxon>
        <taxon>Endopterygota</taxon>
        <taxon>Hymenoptera</taxon>
        <taxon>Apocrita</taxon>
        <taxon>Proctotrupomorpha</taxon>
        <taxon>Chalcidoidea</taxon>
        <taxon>Aphelinidae</taxon>
        <taxon>Aphelininae</taxon>
        <taxon>Eretmocerus</taxon>
    </lineage>
</organism>
<sequence>MQHARKMVIVPEEKFARMQAATPSKTSPAGHIPDGSGDNSLQTVGDNLTRLDAEMYDILNSKSITDEREKCKRYLQVLRRYLFFEENERDADVSGDAGHNDTNPAEGSIPTRLTDESIIGNLPLTHWEKARNLLRHWQTLEPDRFRWNPKGNVIIDGRLIPQSDITELPANVVEKSNKRGGVPIEHLEIAQFIGSSGTPVNLVGNLDILENAKRLTDPLSKPPKRQGPIGPITPSNPKKRVVEIVRPSLPVTRKSSRKKWLKFQL</sequence>
<name>A0ACC2P3E2_9HYME</name>
<keyword evidence="2" id="KW-1185">Reference proteome</keyword>
<gene>
    <name evidence="1" type="ORF">QAD02_013415</name>
</gene>
<evidence type="ECO:0000313" key="1">
    <source>
        <dbReference type="EMBL" id="KAJ8677628.1"/>
    </source>
</evidence>
<proteinExistence type="predicted"/>
<protein>
    <submittedName>
        <fullName evidence="1">Uncharacterized protein</fullName>
    </submittedName>
</protein>
<evidence type="ECO:0000313" key="2">
    <source>
        <dbReference type="Proteomes" id="UP001239111"/>
    </source>
</evidence>
<accession>A0ACC2P3E2</accession>
<comment type="caution">
    <text evidence="1">The sequence shown here is derived from an EMBL/GenBank/DDBJ whole genome shotgun (WGS) entry which is preliminary data.</text>
</comment>
<dbReference type="EMBL" id="CM056742">
    <property type="protein sequence ID" value="KAJ8677628.1"/>
    <property type="molecule type" value="Genomic_DNA"/>
</dbReference>